<dbReference type="EMBL" id="CP119316">
    <property type="protein sequence ID" value="WEK47144.1"/>
    <property type="molecule type" value="Genomic_DNA"/>
</dbReference>
<dbReference type="KEGG" id="acob:P0Y56_02325"/>
<organism evidence="1 2">
    <name type="scientific">Candidatus Andeanibacterium colombiense</name>
    <dbReference type="NCBI Taxonomy" id="3121345"/>
    <lineage>
        <taxon>Bacteria</taxon>
        <taxon>Pseudomonadati</taxon>
        <taxon>Pseudomonadota</taxon>
        <taxon>Alphaproteobacteria</taxon>
        <taxon>Sphingomonadales</taxon>
        <taxon>Sphingomonadaceae</taxon>
        <taxon>Candidatus Andeanibacterium</taxon>
    </lineage>
</organism>
<reference evidence="1" key="1">
    <citation type="submission" date="2023-03" db="EMBL/GenBank/DDBJ databases">
        <title>Andean soil-derived lignocellulolytic bacterial consortium as a source of novel taxa and putative plastic-active enzymes.</title>
        <authorList>
            <person name="Diaz-Garcia L."/>
            <person name="Chuvochina M."/>
            <person name="Feuerriegel G."/>
            <person name="Bunk B."/>
            <person name="Sproer C."/>
            <person name="Streit W.R."/>
            <person name="Rodriguez L.M."/>
            <person name="Overmann J."/>
            <person name="Jimenez D.J."/>
        </authorList>
    </citation>
    <scope>NUCLEOTIDE SEQUENCE</scope>
    <source>
        <strain evidence="1">MAG 26</strain>
    </source>
</reference>
<evidence type="ECO:0000313" key="1">
    <source>
        <dbReference type="EMBL" id="WEK47144.1"/>
    </source>
</evidence>
<evidence type="ECO:0000313" key="2">
    <source>
        <dbReference type="Proteomes" id="UP001218362"/>
    </source>
</evidence>
<dbReference type="Proteomes" id="UP001218362">
    <property type="component" value="Chromosome"/>
</dbReference>
<dbReference type="AlphaFoldDB" id="A0AAJ5X700"/>
<gene>
    <name evidence="1" type="ORF">P0Y56_02325</name>
</gene>
<accession>A0AAJ5X700</accession>
<dbReference type="Pfam" id="PF14412">
    <property type="entry name" value="AHH"/>
    <property type="match status" value="1"/>
</dbReference>
<name>A0AAJ5X700_9SPHN</name>
<protein>
    <submittedName>
        <fullName evidence="1">AHH domain-containing protein</fullName>
    </submittedName>
</protein>
<proteinExistence type="predicted"/>
<sequence>MILEGAAAARTRLPFRSVNRGDRPGHQPGMQRHHLLPRQLLGARCYGGLFAAIGHHSLGFDDFRLNGLLLPACDTAAERIGLPLHCGPHRAYNELVGERVGRIEADWSAQRLRAPEVALEQARMRLALLQRALRRRLLSPARRMRLNSRDRLGAGIDFSELDAMAETLWGGTQEAVMPVFAAN</sequence>
<dbReference type="InterPro" id="IPR032871">
    <property type="entry name" value="AHH_dom_containing"/>
</dbReference>